<name>A0A2G5T181_9PELO</name>
<protein>
    <recommendedName>
        <fullName evidence="5">Secreted protein</fullName>
    </recommendedName>
</protein>
<feature type="region of interest" description="Disordered" evidence="1">
    <location>
        <begin position="36"/>
        <end position="66"/>
    </location>
</feature>
<comment type="caution">
    <text evidence="3">The sequence shown here is derived from an EMBL/GenBank/DDBJ whole genome shotgun (WGS) entry which is preliminary data.</text>
</comment>
<sequence>MYAPKLVAVVVVFAVINSLVEGRPTALSTEDLINPSSSELSELPTTTNRPHRHRRHHHHHHRHRKIRNRRAFDRFDNGGIFGFGFGQDYIEHWATRLARQ</sequence>
<evidence type="ECO:0000256" key="1">
    <source>
        <dbReference type="SAM" id="MobiDB-lite"/>
    </source>
</evidence>
<evidence type="ECO:0008006" key="5">
    <source>
        <dbReference type="Google" id="ProtNLM"/>
    </source>
</evidence>
<evidence type="ECO:0000256" key="2">
    <source>
        <dbReference type="SAM" id="SignalP"/>
    </source>
</evidence>
<reference evidence="4" key="1">
    <citation type="submission" date="2017-10" db="EMBL/GenBank/DDBJ databases">
        <title>Rapid genome shrinkage in a self-fertile nematode reveals novel sperm competition proteins.</title>
        <authorList>
            <person name="Yin D."/>
            <person name="Schwarz E.M."/>
            <person name="Thomas C.G."/>
            <person name="Felde R.L."/>
            <person name="Korf I.F."/>
            <person name="Cutter A.D."/>
            <person name="Schartner C.M."/>
            <person name="Ralston E.J."/>
            <person name="Meyer B.J."/>
            <person name="Haag E.S."/>
        </authorList>
    </citation>
    <scope>NUCLEOTIDE SEQUENCE [LARGE SCALE GENOMIC DNA]</scope>
    <source>
        <strain evidence="4">JU1422</strain>
    </source>
</reference>
<dbReference type="EMBL" id="PDUG01000006">
    <property type="protein sequence ID" value="PIC20871.1"/>
    <property type="molecule type" value="Genomic_DNA"/>
</dbReference>
<organism evidence="3 4">
    <name type="scientific">Caenorhabditis nigoni</name>
    <dbReference type="NCBI Taxonomy" id="1611254"/>
    <lineage>
        <taxon>Eukaryota</taxon>
        <taxon>Metazoa</taxon>
        <taxon>Ecdysozoa</taxon>
        <taxon>Nematoda</taxon>
        <taxon>Chromadorea</taxon>
        <taxon>Rhabditida</taxon>
        <taxon>Rhabditina</taxon>
        <taxon>Rhabditomorpha</taxon>
        <taxon>Rhabditoidea</taxon>
        <taxon>Rhabditidae</taxon>
        <taxon>Peloderinae</taxon>
        <taxon>Caenorhabditis</taxon>
    </lineage>
</organism>
<feature type="signal peptide" evidence="2">
    <location>
        <begin position="1"/>
        <end position="22"/>
    </location>
</feature>
<feature type="compositionally biased region" description="Basic residues" evidence="1">
    <location>
        <begin position="49"/>
        <end position="66"/>
    </location>
</feature>
<gene>
    <name evidence="3" type="primary">Cnig_chr_X.g25915</name>
    <name evidence="3" type="ORF">B9Z55_025915</name>
</gene>
<evidence type="ECO:0000313" key="3">
    <source>
        <dbReference type="EMBL" id="PIC20871.1"/>
    </source>
</evidence>
<feature type="chain" id="PRO_5013667179" description="Secreted protein" evidence="2">
    <location>
        <begin position="23"/>
        <end position="100"/>
    </location>
</feature>
<keyword evidence="2" id="KW-0732">Signal</keyword>
<proteinExistence type="predicted"/>
<keyword evidence="4" id="KW-1185">Reference proteome</keyword>
<feature type="compositionally biased region" description="Low complexity" evidence="1">
    <location>
        <begin position="36"/>
        <end position="48"/>
    </location>
</feature>
<dbReference type="Proteomes" id="UP000230233">
    <property type="component" value="Chromosome X"/>
</dbReference>
<evidence type="ECO:0000313" key="4">
    <source>
        <dbReference type="Proteomes" id="UP000230233"/>
    </source>
</evidence>
<dbReference type="AlphaFoldDB" id="A0A2G5T181"/>
<accession>A0A2G5T181</accession>